<feature type="transmembrane region" description="Helical" evidence="5">
    <location>
        <begin position="384"/>
        <end position="406"/>
    </location>
</feature>
<comment type="caution">
    <text evidence="8">The sequence shown here is derived from an EMBL/GenBank/DDBJ whole genome shotgun (WGS) entry which is preliminary data.</text>
</comment>
<dbReference type="PANTHER" id="PTHR11827">
    <property type="entry name" value="SOLUTE CARRIER FAMILY 12, CATION COTRANSPORTERS"/>
    <property type="match status" value="1"/>
</dbReference>
<feature type="domain" description="SLC12A transporter C-terminal" evidence="7">
    <location>
        <begin position="656"/>
        <end position="735"/>
    </location>
</feature>
<evidence type="ECO:0000313" key="9">
    <source>
        <dbReference type="Proteomes" id="UP001211907"/>
    </source>
</evidence>
<organism evidence="8 9">
    <name type="scientific">Physocladia obscura</name>
    <dbReference type="NCBI Taxonomy" id="109957"/>
    <lineage>
        <taxon>Eukaryota</taxon>
        <taxon>Fungi</taxon>
        <taxon>Fungi incertae sedis</taxon>
        <taxon>Chytridiomycota</taxon>
        <taxon>Chytridiomycota incertae sedis</taxon>
        <taxon>Chytridiomycetes</taxon>
        <taxon>Chytridiales</taxon>
        <taxon>Chytriomycetaceae</taxon>
        <taxon>Physocladia</taxon>
    </lineage>
</organism>
<keyword evidence="2 5" id="KW-0812">Transmembrane</keyword>
<dbReference type="InterPro" id="IPR004842">
    <property type="entry name" value="SLC12A_fam"/>
</dbReference>
<dbReference type="Gene3D" id="1.20.1740.10">
    <property type="entry name" value="Amino acid/polyamine transporter I"/>
    <property type="match status" value="1"/>
</dbReference>
<dbReference type="PANTHER" id="PTHR11827:SF72">
    <property type="entry name" value="GH08340P"/>
    <property type="match status" value="1"/>
</dbReference>
<dbReference type="AlphaFoldDB" id="A0AAD5SZH3"/>
<gene>
    <name evidence="8" type="ORF">HK100_012657</name>
</gene>
<protein>
    <submittedName>
        <fullName evidence="8">Uncharacterized protein</fullName>
    </submittedName>
</protein>
<evidence type="ECO:0000256" key="1">
    <source>
        <dbReference type="ARBA" id="ARBA00004141"/>
    </source>
</evidence>
<name>A0AAD5SZH3_9FUNG</name>
<comment type="subcellular location">
    <subcellularLocation>
        <location evidence="1">Membrane</location>
        <topology evidence="1">Multi-pass membrane protein</topology>
    </subcellularLocation>
</comment>
<evidence type="ECO:0000259" key="7">
    <source>
        <dbReference type="Pfam" id="PF03522"/>
    </source>
</evidence>
<keyword evidence="3 5" id="KW-1133">Transmembrane helix</keyword>
<reference evidence="8" key="1">
    <citation type="submission" date="2020-05" db="EMBL/GenBank/DDBJ databases">
        <title>Phylogenomic resolution of chytrid fungi.</title>
        <authorList>
            <person name="Stajich J.E."/>
            <person name="Amses K."/>
            <person name="Simmons R."/>
            <person name="Seto K."/>
            <person name="Myers J."/>
            <person name="Bonds A."/>
            <person name="Quandt C.A."/>
            <person name="Barry K."/>
            <person name="Liu P."/>
            <person name="Grigoriev I."/>
            <person name="Longcore J.E."/>
            <person name="James T.Y."/>
        </authorList>
    </citation>
    <scope>NUCLEOTIDE SEQUENCE</scope>
    <source>
        <strain evidence="8">JEL0513</strain>
    </source>
</reference>
<feature type="transmembrane region" description="Helical" evidence="5">
    <location>
        <begin position="427"/>
        <end position="452"/>
    </location>
</feature>
<evidence type="ECO:0000256" key="2">
    <source>
        <dbReference type="ARBA" id="ARBA00022692"/>
    </source>
</evidence>
<evidence type="ECO:0000256" key="4">
    <source>
        <dbReference type="ARBA" id="ARBA00023136"/>
    </source>
</evidence>
<dbReference type="GO" id="GO:0016020">
    <property type="term" value="C:membrane"/>
    <property type="evidence" value="ECO:0007669"/>
    <property type="project" value="UniProtKB-SubCell"/>
</dbReference>
<proteinExistence type="predicted"/>
<dbReference type="EMBL" id="JADGJH010000938">
    <property type="protein sequence ID" value="KAJ3120760.1"/>
    <property type="molecule type" value="Genomic_DNA"/>
</dbReference>
<keyword evidence="9" id="KW-1185">Reference proteome</keyword>
<evidence type="ECO:0000256" key="5">
    <source>
        <dbReference type="SAM" id="Phobius"/>
    </source>
</evidence>
<dbReference type="InterPro" id="IPR004841">
    <property type="entry name" value="AA-permease/SLC12A_dom"/>
</dbReference>
<dbReference type="GO" id="GO:0015377">
    <property type="term" value="F:chloride:monoatomic cation symporter activity"/>
    <property type="evidence" value="ECO:0007669"/>
    <property type="project" value="InterPro"/>
</dbReference>
<keyword evidence="4 5" id="KW-0472">Membrane</keyword>
<feature type="transmembrane region" description="Helical" evidence="5">
    <location>
        <begin position="85"/>
        <end position="109"/>
    </location>
</feature>
<dbReference type="Proteomes" id="UP001211907">
    <property type="component" value="Unassembled WGS sequence"/>
</dbReference>
<dbReference type="InterPro" id="IPR018491">
    <property type="entry name" value="SLC12_C"/>
</dbReference>
<evidence type="ECO:0000259" key="6">
    <source>
        <dbReference type="Pfam" id="PF00324"/>
    </source>
</evidence>
<feature type="transmembrane region" description="Helical" evidence="5">
    <location>
        <begin position="239"/>
        <end position="262"/>
    </location>
</feature>
<feature type="transmembrane region" description="Helical" evidence="5">
    <location>
        <begin position="115"/>
        <end position="135"/>
    </location>
</feature>
<feature type="transmembrane region" description="Helical" evidence="5">
    <location>
        <begin position="303"/>
        <end position="325"/>
    </location>
</feature>
<feature type="domain" description="Amino acid permease/ SLC12A" evidence="6">
    <location>
        <begin position="220"/>
        <end position="438"/>
    </location>
</feature>
<evidence type="ECO:0000313" key="8">
    <source>
        <dbReference type="EMBL" id="KAJ3120760.1"/>
    </source>
</evidence>
<dbReference type="Pfam" id="PF00324">
    <property type="entry name" value="AA_permease"/>
    <property type="match status" value="1"/>
</dbReference>
<sequence length="949" mass="104854">MNVELFDEPVDQITPLAKRAKLSHALLYGRADSWFDASNNNNNTPDINGFGLPLATFNTVATTSSTINPAQIDSRRPRIELFTHIFVPAFQSIISLVLIVRVPVILASVGLLQTILIALCATLLTLLTAVSIAIVGSGSWIRTNPDDPEGHRPKPKYAGVYFLISKSLGKVVGGGMSILFYTGIVVGAALPANTIANFTITLDNSRSVFSFSSDDNVRVLAGSSRANELNNPRRDIPRFTIAAQITTSIIYFLVIIILSVAFDRDSLAINQLNYFDSSAMNGTSNAAMQSNYLMVAVAWPSKWIAVAGAFGIAFGAGIQGFTSAVKLLKAIAKDDLLPILCVFKNSESDNRLSLLLKNWEARVLGFVLAEIALLAGNTDTISQFVTITFLICYFFLNASAAVLRYIKSPNWNPMWKFHWSIPGAASLLSLIFAFLISLPLTLVILFVLGGIIKLAAYYDARQQYGAYGAGTASGILLQMAKRNLWEVEIKDGEHMKGSEWKPHIMLFVKGNDAEIDDKVNQNDDLEWKMEKGNGIEFLAQLKRAGGLAIICTLLLGDIENLPPTFNKMDTIRTSLLQEVRKYNLMAFPQVLLSSTINSGILASLQSTGIGPLRPNTAMLGWPTAMTASFTHLMRGIILLDKAVLLVKGLNDLPISNKASEKPVDLFWMLADGGIMMLITQIIMKHPSWRKSRLRIFVIAHESDAESHERMKINLHATLKGLRIKFDVADVLVIDGKLLNEPPGSDSKDLGREESFFSMWEPTDIRVTDTLTVATSDVRGNRSSKFGTETFDLRAARRHSTVDSILEEESVDSDFEERNSQHTDLREIDAICEARVQLAFRVNSLMKVTSGDSRLIICNLPSPGHHSTHETYDWNYVEYLQVLTQGINHIMFVRGTNSGVVTEGKFSSLAIPWKSTSKVKDAKIKKSIGFKIEEYELAYDKYSDVFQKTL</sequence>
<evidence type="ECO:0000256" key="3">
    <source>
        <dbReference type="ARBA" id="ARBA00022989"/>
    </source>
</evidence>
<accession>A0AAD5SZH3</accession>
<dbReference type="Pfam" id="PF03522">
    <property type="entry name" value="SLC12"/>
    <property type="match status" value="1"/>
</dbReference>